<dbReference type="PANTHER" id="PTHR21039">
    <property type="entry name" value="HISTIDINOL PHOSPHATASE-RELATED"/>
    <property type="match status" value="1"/>
</dbReference>
<evidence type="ECO:0000256" key="5">
    <source>
        <dbReference type="ARBA" id="ARBA00022801"/>
    </source>
</evidence>
<name>A0ABP8NBX0_9BACT</name>
<evidence type="ECO:0000256" key="4">
    <source>
        <dbReference type="ARBA" id="ARBA00022605"/>
    </source>
</evidence>
<dbReference type="EC" id="3.1.3.15" evidence="3 8"/>
<dbReference type="NCBIfam" id="NF005596">
    <property type="entry name" value="PRK07328.1"/>
    <property type="match status" value="1"/>
</dbReference>
<comment type="caution">
    <text evidence="10">The sequence shown here is derived from an EMBL/GenBank/DDBJ whole genome shotgun (WGS) entry which is preliminary data.</text>
</comment>
<evidence type="ECO:0000256" key="8">
    <source>
        <dbReference type="RuleBase" id="RU366003"/>
    </source>
</evidence>
<keyword evidence="11" id="KW-1185">Reference proteome</keyword>
<evidence type="ECO:0000256" key="2">
    <source>
        <dbReference type="ARBA" id="ARBA00009152"/>
    </source>
</evidence>
<protein>
    <recommendedName>
        <fullName evidence="3 8">Histidinol-phosphatase</fullName>
        <shortName evidence="8">HolPase</shortName>
        <ecNumber evidence="3 8">3.1.3.15</ecNumber>
    </recommendedName>
</protein>
<evidence type="ECO:0000256" key="6">
    <source>
        <dbReference type="ARBA" id="ARBA00023102"/>
    </source>
</evidence>
<keyword evidence="5 8" id="KW-0378">Hydrolase</keyword>
<evidence type="ECO:0000259" key="9">
    <source>
        <dbReference type="Pfam" id="PF02811"/>
    </source>
</evidence>
<sequence>MASENTHNGNRRVVTERILFESHSHTPLCMHADGMPTEYAEAAWQRGLRGINVTCHNPMPNGFSAHVRMREDQFDEYVSLVETTRNEWAGRVEVRLGMEADYFEGHESYVEKQLQSADFQFVLGSVHPQIGEFRERYWNNDPLEFQRTYFRLLAQSAETGLFDSLAHPDLVKNVTADAWDLDLIMDDIRAALDRIAATGVAMELNTSGVNKTISQMNPCPEMLVEMRQRNIPVTIGADAHQPERVADGYETAMELLQQCGYENISLFEARNRYEVPIIDALTSLQSAECKTS</sequence>
<dbReference type="SUPFAM" id="SSF89550">
    <property type="entry name" value="PHP domain-like"/>
    <property type="match status" value="1"/>
</dbReference>
<keyword evidence="4 8" id="KW-0028">Amino-acid biosynthesis</keyword>
<evidence type="ECO:0000256" key="3">
    <source>
        <dbReference type="ARBA" id="ARBA00013085"/>
    </source>
</evidence>
<evidence type="ECO:0000313" key="11">
    <source>
        <dbReference type="Proteomes" id="UP001500840"/>
    </source>
</evidence>
<organism evidence="10 11">
    <name type="scientific">Novipirellula rosea</name>
    <dbReference type="NCBI Taxonomy" id="1031540"/>
    <lineage>
        <taxon>Bacteria</taxon>
        <taxon>Pseudomonadati</taxon>
        <taxon>Planctomycetota</taxon>
        <taxon>Planctomycetia</taxon>
        <taxon>Pirellulales</taxon>
        <taxon>Pirellulaceae</taxon>
        <taxon>Novipirellula</taxon>
    </lineage>
</organism>
<accession>A0ABP8NBX0</accession>
<comment type="similarity">
    <text evidence="2 8">Belongs to the PHP hydrolase family. HisK subfamily.</text>
</comment>
<dbReference type="InterPro" id="IPR016195">
    <property type="entry name" value="Pol/histidinol_Pase-like"/>
</dbReference>
<dbReference type="EMBL" id="BAABGA010000064">
    <property type="protein sequence ID" value="GAA4462708.1"/>
    <property type="molecule type" value="Genomic_DNA"/>
</dbReference>
<keyword evidence="6 8" id="KW-0368">Histidine biosynthesis</keyword>
<dbReference type="InterPro" id="IPR004013">
    <property type="entry name" value="PHP_dom"/>
</dbReference>
<dbReference type="Proteomes" id="UP001500840">
    <property type="component" value="Unassembled WGS sequence"/>
</dbReference>
<comment type="pathway">
    <text evidence="1 8">Amino-acid biosynthesis; L-histidine biosynthesis; L-histidine from 5-phospho-alpha-D-ribose 1-diphosphate: step 8/9.</text>
</comment>
<evidence type="ECO:0000256" key="1">
    <source>
        <dbReference type="ARBA" id="ARBA00004970"/>
    </source>
</evidence>
<dbReference type="Pfam" id="PF02811">
    <property type="entry name" value="PHP"/>
    <property type="match status" value="1"/>
</dbReference>
<reference evidence="11" key="1">
    <citation type="journal article" date="2019" name="Int. J. Syst. Evol. Microbiol.">
        <title>The Global Catalogue of Microorganisms (GCM) 10K type strain sequencing project: providing services to taxonomists for standard genome sequencing and annotation.</title>
        <authorList>
            <consortium name="The Broad Institute Genomics Platform"/>
            <consortium name="The Broad Institute Genome Sequencing Center for Infectious Disease"/>
            <person name="Wu L."/>
            <person name="Ma J."/>
        </authorList>
    </citation>
    <scope>NUCLEOTIDE SEQUENCE [LARGE SCALE GENOMIC DNA]</scope>
    <source>
        <strain evidence="11">JCM 17759</strain>
    </source>
</reference>
<feature type="domain" description="PHP" evidence="9">
    <location>
        <begin position="22"/>
        <end position="207"/>
    </location>
</feature>
<dbReference type="NCBIfam" id="TIGR01856">
    <property type="entry name" value="hisJ_fam"/>
    <property type="match status" value="1"/>
</dbReference>
<dbReference type="CDD" id="cd12110">
    <property type="entry name" value="PHP_HisPPase_Hisj_like"/>
    <property type="match status" value="1"/>
</dbReference>
<dbReference type="PANTHER" id="PTHR21039:SF0">
    <property type="entry name" value="HISTIDINOL-PHOSPHATASE"/>
    <property type="match status" value="1"/>
</dbReference>
<gene>
    <name evidence="10" type="ORF">GCM10023156_46880</name>
</gene>
<comment type="catalytic activity">
    <reaction evidence="7 8">
        <text>L-histidinol phosphate + H2O = L-histidinol + phosphate</text>
        <dbReference type="Rhea" id="RHEA:14465"/>
        <dbReference type="ChEBI" id="CHEBI:15377"/>
        <dbReference type="ChEBI" id="CHEBI:43474"/>
        <dbReference type="ChEBI" id="CHEBI:57699"/>
        <dbReference type="ChEBI" id="CHEBI:57980"/>
        <dbReference type="EC" id="3.1.3.15"/>
    </reaction>
</comment>
<dbReference type="Gene3D" id="3.20.20.140">
    <property type="entry name" value="Metal-dependent hydrolases"/>
    <property type="match status" value="1"/>
</dbReference>
<dbReference type="RefSeq" id="WP_345326020.1">
    <property type="nucleotide sequence ID" value="NZ_BAABGA010000064.1"/>
</dbReference>
<evidence type="ECO:0000313" key="10">
    <source>
        <dbReference type="EMBL" id="GAA4462708.1"/>
    </source>
</evidence>
<dbReference type="InterPro" id="IPR010140">
    <property type="entry name" value="Histidinol_P_phosphatase_HisJ"/>
</dbReference>
<evidence type="ECO:0000256" key="7">
    <source>
        <dbReference type="ARBA" id="ARBA00049158"/>
    </source>
</evidence>
<proteinExistence type="inferred from homology"/>